<evidence type="ECO:0000256" key="1">
    <source>
        <dbReference type="ARBA" id="ARBA00010584"/>
    </source>
</evidence>
<dbReference type="PANTHER" id="PTHR46718">
    <property type="entry name" value="ASPARTATE-SEMIALDEHYDE DEHYDROGENASE"/>
    <property type="match status" value="1"/>
</dbReference>
<dbReference type="GO" id="GO:0050661">
    <property type="term" value="F:NADP binding"/>
    <property type="evidence" value="ECO:0007669"/>
    <property type="project" value="InterPro"/>
</dbReference>
<dbReference type="Proteomes" id="UP000286268">
    <property type="component" value="Chromosome"/>
</dbReference>
<dbReference type="SUPFAM" id="SSF51735">
    <property type="entry name" value="NAD(P)-binding Rossmann-fold domains"/>
    <property type="match status" value="1"/>
</dbReference>
<dbReference type="InterPro" id="IPR036291">
    <property type="entry name" value="NAD(P)-bd_dom_sf"/>
</dbReference>
<keyword evidence="7" id="KW-1185">Reference proteome</keyword>
<dbReference type="GO" id="GO:0046983">
    <property type="term" value="F:protein dimerization activity"/>
    <property type="evidence" value="ECO:0007669"/>
    <property type="project" value="InterPro"/>
</dbReference>
<dbReference type="NCBIfam" id="TIGR00978">
    <property type="entry name" value="asd_EA"/>
    <property type="match status" value="1"/>
</dbReference>
<dbReference type="KEGG" id="cmah:C1I91_06890"/>
<dbReference type="EMBL" id="CP025746">
    <property type="protein sequence ID" value="QAA31391.1"/>
    <property type="molecule type" value="Genomic_DNA"/>
</dbReference>
<protein>
    <submittedName>
        <fullName evidence="6">Aspartate-semialdehyde dehydrogenase</fullName>
    </submittedName>
</protein>
<dbReference type="Pfam" id="PF01118">
    <property type="entry name" value="Semialdhyde_dh"/>
    <property type="match status" value="1"/>
</dbReference>
<feature type="active site" description="Acyl-thioester intermediate" evidence="4">
    <location>
        <position position="158"/>
    </location>
</feature>
<dbReference type="SMART" id="SM00859">
    <property type="entry name" value="Semialdhyde_dh"/>
    <property type="match status" value="1"/>
</dbReference>
<organism evidence="6 7">
    <name type="scientific">Clostridium manihotivorum</name>
    <dbReference type="NCBI Taxonomy" id="2320868"/>
    <lineage>
        <taxon>Bacteria</taxon>
        <taxon>Bacillati</taxon>
        <taxon>Bacillota</taxon>
        <taxon>Clostridia</taxon>
        <taxon>Eubacteriales</taxon>
        <taxon>Clostridiaceae</taxon>
        <taxon>Clostridium</taxon>
    </lineage>
</organism>
<sequence length="358" mass="39930">MSEKLRVGLIGGTGMVGQRLAILLEDHPWFEVKVIAASRRSAGVTYEEAVKDRWKMAKAIPEALKTIVVKDGAEVEEISKEVDFVFCAVSLSKEKTKELEEAYAKHEVPVVSCNSANRMVKDVPMVIPEINGDHIEIIKSQRERLGTKKGFIAVKPNCSIQSYVPAISALREYNPKSILACTYQAISGAGKNFEDWPEMLDNVIPYIGGEEEKSENEPLKIWGQIKDGKIEDTSSPVITTQCIRVPVTDGHLAAVFVSFENKPSKEEIIKLWENFNIPEAVKNLPSAPKKFLHYFEEADRPQTKLDRNFENGMGISMGRLREDKVYDYKFVCLSHNTLRGAAGGAVLIAELLKAQGYL</sequence>
<dbReference type="NCBIfam" id="NF006416">
    <property type="entry name" value="PRK08664.1"/>
    <property type="match status" value="1"/>
</dbReference>
<dbReference type="InterPro" id="IPR012280">
    <property type="entry name" value="Semialdhyde_DH_dimer_dom"/>
</dbReference>
<dbReference type="SUPFAM" id="SSF55347">
    <property type="entry name" value="Glyceraldehyde-3-phosphate dehydrogenase-like, C-terminal domain"/>
    <property type="match status" value="1"/>
</dbReference>
<evidence type="ECO:0000256" key="3">
    <source>
        <dbReference type="ARBA" id="ARBA00023002"/>
    </source>
</evidence>
<dbReference type="Pfam" id="PF02774">
    <property type="entry name" value="Semialdhyde_dhC"/>
    <property type="match status" value="1"/>
</dbReference>
<feature type="domain" description="Semialdehyde dehydrogenase NAD-binding" evidence="5">
    <location>
        <begin position="6"/>
        <end position="138"/>
    </location>
</feature>
<name>A0A3R5QWV6_9CLOT</name>
<dbReference type="GO" id="GO:0009086">
    <property type="term" value="P:methionine biosynthetic process"/>
    <property type="evidence" value="ECO:0007669"/>
    <property type="project" value="TreeGrafter"/>
</dbReference>
<dbReference type="AlphaFoldDB" id="A0A3R5QWV6"/>
<dbReference type="RefSeq" id="WP_128212204.1">
    <property type="nucleotide sequence ID" value="NZ_CP025746.1"/>
</dbReference>
<dbReference type="GO" id="GO:0009088">
    <property type="term" value="P:threonine biosynthetic process"/>
    <property type="evidence" value="ECO:0007669"/>
    <property type="project" value="UniProtKB-ARBA"/>
</dbReference>
<dbReference type="Gene3D" id="3.30.360.10">
    <property type="entry name" value="Dihydrodipicolinate Reductase, domain 2"/>
    <property type="match status" value="1"/>
</dbReference>
<dbReference type="CDD" id="cd02315">
    <property type="entry name" value="ScASADH_like_N"/>
    <property type="match status" value="1"/>
</dbReference>
<feature type="active site" description="Proton acceptor" evidence="4">
    <location>
        <position position="251"/>
    </location>
</feature>
<proteinExistence type="inferred from homology"/>
<evidence type="ECO:0000313" key="7">
    <source>
        <dbReference type="Proteomes" id="UP000286268"/>
    </source>
</evidence>
<dbReference type="PANTHER" id="PTHR46718:SF1">
    <property type="entry name" value="ASPARTATE-SEMIALDEHYDE DEHYDROGENASE"/>
    <property type="match status" value="1"/>
</dbReference>
<dbReference type="PIRSF" id="PIRSF000148">
    <property type="entry name" value="ASA_dh"/>
    <property type="match status" value="1"/>
</dbReference>
<keyword evidence="3" id="KW-0560">Oxidoreductase</keyword>
<evidence type="ECO:0000259" key="5">
    <source>
        <dbReference type="SMART" id="SM00859"/>
    </source>
</evidence>
<reference evidence="6 7" key="1">
    <citation type="submission" date="2018-01" db="EMBL/GenBank/DDBJ databases">
        <title>Genome Sequencing and Assembly of Anaerobacter polyendosporus strain CT4.</title>
        <authorList>
            <person name="Tachaapaikoon C."/>
            <person name="Sutheeworapong S."/>
            <person name="Jenjaroenpun P."/>
            <person name="Wongsurawat T."/>
            <person name="Nookeaw I."/>
            <person name="Cheawchanlertfa P."/>
            <person name="Kosugi A."/>
            <person name="Cheevadhanarak S."/>
            <person name="Ratanakhanokchai K."/>
        </authorList>
    </citation>
    <scope>NUCLEOTIDE SEQUENCE [LARGE SCALE GENOMIC DNA]</scope>
    <source>
        <strain evidence="6 7">CT4</strain>
    </source>
</reference>
<dbReference type="OrthoDB" id="9805684at2"/>
<keyword evidence="2" id="KW-0521">NADP</keyword>
<dbReference type="InterPro" id="IPR005676">
    <property type="entry name" value="Asp_semi-ald_DH_pep-lack"/>
</dbReference>
<comment type="similarity">
    <text evidence="1">Belongs to the aspartate-semialdehyde dehydrogenase family.</text>
</comment>
<dbReference type="GO" id="GO:0051287">
    <property type="term" value="F:NAD binding"/>
    <property type="evidence" value="ECO:0007669"/>
    <property type="project" value="InterPro"/>
</dbReference>
<dbReference type="InterPro" id="IPR000534">
    <property type="entry name" value="Semialdehyde_DH_NAD-bd"/>
</dbReference>
<dbReference type="Gene3D" id="3.40.50.720">
    <property type="entry name" value="NAD(P)-binding Rossmann-like Domain"/>
    <property type="match status" value="1"/>
</dbReference>
<evidence type="ECO:0000256" key="2">
    <source>
        <dbReference type="ARBA" id="ARBA00022857"/>
    </source>
</evidence>
<dbReference type="CDD" id="cd18130">
    <property type="entry name" value="ASADH_C_arch_fung_like"/>
    <property type="match status" value="1"/>
</dbReference>
<dbReference type="GO" id="GO:0004073">
    <property type="term" value="F:aspartate-semialdehyde dehydrogenase activity"/>
    <property type="evidence" value="ECO:0007669"/>
    <property type="project" value="UniProtKB-ARBA"/>
</dbReference>
<evidence type="ECO:0000313" key="6">
    <source>
        <dbReference type="EMBL" id="QAA31391.1"/>
    </source>
</evidence>
<dbReference type="InterPro" id="IPR051823">
    <property type="entry name" value="ASADH-related"/>
</dbReference>
<accession>A0A3R5QWV6</accession>
<gene>
    <name evidence="6" type="primary">asd</name>
    <name evidence="6" type="ORF">C1I91_06890</name>
</gene>
<evidence type="ECO:0000256" key="4">
    <source>
        <dbReference type="PIRSR" id="PIRSR000148-1"/>
    </source>
</evidence>